<dbReference type="RefSeq" id="WP_179420665.1">
    <property type="nucleotide sequence ID" value="NZ_JACCAB010000001.1"/>
</dbReference>
<evidence type="ECO:0000313" key="4">
    <source>
        <dbReference type="EMBL" id="NYG06130.1"/>
    </source>
</evidence>
<comment type="caution">
    <text evidence="4">The sequence shown here is derived from an EMBL/GenBank/DDBJ whole genome shotgun (WGS) entry which is preliminary data.</text>
</comment>
<protein>
    <submittedName>
        <fullName evidence="4">Putative dehydrogenase</fullName>
    </submittedName>
</protein>
<evidence type="ECO:0000313" key="5">
    <source>
        <dbReference type="Proteomes" id="UP000573599"/>
    </source>
</evidence>
<proteinExistence type="predicted"/>
<evidence type="ECO:0000259" key="3">
    <source>
        <dbReference type="Pfam" id="PF22725"/>
    </source>
</evidence>
<sequence length="405" mass="43164">MTSLGLGLVGAGRFAGFVADVTADLPGVELRAVADPVLERAQALAHRHGARSLPDWEALLDGPDVDVVVVATPPATHAHIAAAALEAGRHVFCEKPLATDVGQAHELIELVERSGRVLVVDHVLRYNPILRALTALQPDLLGPVQSFSFDNDASDEDLDPAHWFWDPAASGGIFVEHGVHFFDAAAMLIDRPETAVQASAARRSHTGPVDLVSATVMHGEQVLATHTHSFTHAHRCERQLMRLDHGAAEVRVDGWIPIDAAIDAWTNEDGARFVEHLPSRVAEVMHVNGYRLDAQARITARVHRDAAGTAHARGRGLPLDIPHHVRVQLTLGGPSAKAKVYAESVRAAMADLVSAVTTGTTPYSSVREGAAAVAVAAAATRASHDGRTVAIPDHLRSTSTRMRTA</sequence>
<dbReference type="GO" id="GO:0000166">
    <property type="term" value="F:nucleotide binding"/>
    <property type="evidence" value="ECO:0007669"/>
    <property type="project" value="InterPro"/>
</dbReference>
<dbReference type="AlphaFoldDB" id="A0A852WBU5"/>
<dbReference type="PANTHER" id="PTHR43377">
    <property type="entry name" value="BILIVERDIN REDUCTASE A"/>
    <property type="match status" value="1"/>
</dbReference>
<keyword evidence="1" id="KW-0520">NAD</keyword>
<evidence type="ECO:0000259" key="2">
    <source>
        <dbReference type="Pfam" id="PF01408"/>
    </source>
</evidence>
<dbReference type="Pfam" id="PF22725">
    <property type="entry name" value="GFO_IDH_MocA_C3"/>
    <property type="match status" value="1"/>
</dbReference>
<dbReference type="InterPro" id="IPR036291">
    <property type="entry name" value="NAD(P)-bd_dom_sf"/>
</dbReference>
<evidence type="ECO:0000256" key="1">
    <source>
        <dbReference type="ARBA" id="ARBA00023027"/>
    </source>
</evidence>
<dbReference type="SUPFAM" id="SSF55347">
    <property type="entry name" value="Glyceraldehyde-3-phosphate dehydrogenase-like, C-terminal domain"/>
    <property type="match status" value="1"/>
</dbReference>
<feature type="domain" description="GFO/IDH/MocA-like oxidoreductase" evidence="3">
    <location>
        <begin position="139"/>
        <end position="236"/>
    </location>
</feature>
<gene>
    <name evidence="4" type="ORF">BJ986_000617</name>
</gene>
<feature type="domain" description="Gfo/Idh/MocA-like oxidoreductase N-terminal" evidence="2">
    <location>
        <begin position="6"/>
        <end position="122"/>
    </location>
</feature>
<dbReference type="InterPro" id="IPR000683">
    <property type="entry name" value="Gfo/Idh/MocA-like_OxRdtase_N"/>
</dbReference>
<dbReference type="InterPro" id="IPR055170">
    <property type="entry name" value="GFO_IDH_MocA-like_dom"/>
</dbReference>
<dbReference type="Proteomes" id="UP000573599">
    <property type="component" value="Unassembled WGS sequence"/>
</dbReference>
<dbReference type="PANTHER" id="PTHR43377:SF1">
    <property type="entry name" value="BILIVERDIN REDUCTASE A"/>
    <property type="match status" value="1"/>
</dbReference>
<accession>A0A852WBU5</accession>
<dbReference type="Gene3D" id="3.40.50.720">
    <property type="entry name" value="NAD(P)-binding Rossmann-like Domain"/>
    <property type="match status" value="1"/>
</dbReference>
<dbReference type="SUPFAM" id="SSF51735">
    <property type="entry name" value="NAD(P)-binding Rossmann-fold domains"/>
    <property type="match status" value="1"/>
</dbReference>
<name>A0A852WBU5_9MICO</name>
<dbReference type="EMBL" id="JACCAB010000001">
    <property type="protein sequence ID" value="NYG06130.1"/>
    <property type="molecule type" value="Genomic_DNA"/>
</dbReference>
<dbReference type="Gene3D" id="3.30.360.10">
    <property type="entry name" value="Dihydrodipicolinate Reductase, domain 2"/>
    <property type="match status" value="1"/>
</dbReference>
<dbReference type="Pfam" id="PF01408">
    <property type="entry name" value="GFO_IDH_MocA"/>
    <property type="match status" value="1"/>
</dbReference>
<dbReference type="InterPro" id="IPR051450">
    <property type="entry name" value="Gfo/Idh/MocA_Oxidoreductases"/>
</dbReference>
<reference evidence="4 5" key="1">
    <citation type="submission" date="2020-07" db="EMBL/GenBank/DDBJ databases">
        <title>Sequencing the genomes of 1000 actinobacteria strains.</title>
        <authorList>
            <person name="Klenk H.-P."/>
        </authorList>
    </citation>
    <scope>NUCLEOTIDE SEQUENCE [LARGE SCALE GENOMIC DNA]</scope>
    <source>
        <strain evidence="4 5">DSM 23987</strain>
    </source>
</reference>
<organism evidence="4 5">
    <name type="scientific">Pedococcus badiiscoriae</name>
    <dbReference type="NCBI Taxonomy" id="642776"/>
    <lineage>
        <taxon>Bacteria</taxon>
        <taxon>Bacillati</taxon>
        <taxon>Actinomycetota</taxon>
        <taxon>Actinomycetes</taxon>
        <taxon>Micrococcales</taxon>
        <taxon>Intrasporangiaceae</taxon>
        <taxon>Pedococcus</taxon>
    </lineage>
</organism>
<keyword evidence="5" id="KW-1185">Reference proteome</keyword>